<dbReference type="EC" id="2.3.1.222" evidence="3 10"/>
<accession>A0A1H2SU65</accession>
<evidence type="ECO:0000256" key="2">
    <source>
        <dbReference type="ARBA" id="ARBA00007342"/>
    </source>
</evidence>
<evidence type="ECO:0000256" key="3">
    <source>
        <dbReference type="ARBA" id="ARBA00012206"/>
    </source>
</evidence>
<dbReference type="Pfam" id="PF06130">
    <property type="entry name" value="PTAC"/>
    <property type="match status" value="1"/>
</dbReference>
<evidence type="ECO:0000256" key="5">
    <source>
        <dbReference type="ARBA" id="ARBA00022679"/>
    </source>
</evidence>
<comment type="similarity">
    <text evidence="2 10">Belongs to the PduL family.</text>
</comment>
<dbReference type="RefSeq" id="WP_093750607.1">
    <property type="nucleotide sequence ID" value="NZ_BSYN01000002.1"/>
</dbReference>
<comment type="cofactor">
    <cofactor evidence="1">
        <name>Zn(2+)</name>
        <dbReference type="ChEBI" id="CHEBI:29105"/>
    </cofactor>
</comment>
<dbReference type="Proteomes" id="UP000198828">
    <property type="component" value="Unassembled WGS sequence"/>
</dbReference>
<evidence type="ECO:0000256" key="8">
    <source>
        <dbReference type="ARBA" id="ARBA00023315"/>
    </source>
</evidence>
<dbReference type="InterPro" id="IPR008300">
    <property type="entry name" value="PTAC"/>
</dbReference>
<dbReference type="GO" id="GO:0051144">
    <property type="term" value="P:1,2-propanediol catabolic process"/>
    <property type="evidence" value="ECO:0007669"/>
    <property type="project" value="UniProtKB-UniPathway"/>
</dbReference>
<dbReference type="OrthoDB" id="9784365at2"/>
<evidence type="ECO:0000313" key="12">
    <source>
        <dbReference type="Proteomes" id="UP000198828"/>
    </source>
</evidence>
<evidence type="ECO:0000256" key="1">
    <source>
        <dbReference type="ARBA" id="ARBA00001947"/>
    </source>
</evidence>
<comment type="catalytic activity">
    <reaction evidence="9 10">
        <text>propanoyl-CoA + phosphate = propanoyl phosphate + CoA</text>
        <dbReference type="Rhea" id="RHEA:28046"/>
        <dbReference type="ChEBI" id="CHEBI:43474"/>
        <dbReference type="ChEBI" id="CHEBI:57287"/>
        <dbReference type="ChEBI" id="CHEBI:57392"/>
        <dbReference type="ChEBI" id="CHEBI:58933"/>
        <dbReference type="EC" id="2.3.1.222"/>
    </reaction>
</comment>
<dbReference type="PIRSF" id="PIRSF010130">
    <property type="entry name" value="PduL"/>
    <property type="match status" value="1"/>
</dbReference>
<evidence type="ECO:0000313" key="11">
    <source>
        <dbReference type="EMBL" id="SDW34574.1"/>
    </source>
</evidence>
<evidence type="ECO:0000256" key="4">
    <source>
        <dbReference type="ARBA" id="ARBA00020837"/>
    </source>
</evidence>
<dbReference type="EMBL" id="FNNG01000002">
    <property type="protein sequence ID" value="SDW34574.1"/>
    <property type="molecule type" value="Genomic_DNA"/>
</dbReference>
<evidence type="ECO:0000256" key="9">
    <source>
        <dbReference type="ARBA" id="ARBA00047589"/>
    </source>
</evidence>
<dbReference type="PANTHER" id="PTHR39453:SF1">
    <property type="entry name" value="PHOSPHATE PROPANOYLTRANSFERASE"/>
    <property type="match status" value="1"/>
</dbReference>
<reference evidence="11 12" key="1">
    <citation type="submission" date="2016-10" db="EMBL/GenBank/DDBJ databases">
        <authorList>
            <person name="de Groot N.N."/>
        </authorList>
    </citation>
    <scope>NUCLEOTIDE SEQUENCE [LARGE SCALE GENOMIC DNA]</scope>
    <source>
        <strain evidence="11 12">DSM 23310</strain>
    </source>
</reference>
<proteinExistence type="inferred from homology"/>
<organism evidence="11 12">
    <name type="scientific">Tepidimicrobium xylanilyticum</name>
    <dbReference type="NCBI Taxonomy" id="1123352"/>
    <lineage>
        <taxon>Bacteria</taxon>
        <taxon>Bacillati</taxon>
        <taxon>Bacillota</taxon>
        <taxon>Tissierellia</taxon>
        <taxon>Tissierellales</taxon>
        <taxon>Tepidimicrobiaceae</taxon>
        <taxon>Tepidimicrobium</taxon>
    </lineage>
</organism>
<keyword evidence="7" id="KW-0862">Zinc</keyword>
<keyword evidence="6" id="KW-0479">Metal-binding</keyword>
<sequence length="191" mass="20800">MDLKLPIALSNRHIHLSKKDLDTLFGEGYELTKTKDLSQPGQFACEEKVDIQGPKGVIKGVRVLGPVRGDTQIEVSISDAFKLGVDPVIRNSGDIEGTPGVKVIGPKDEVDLDKGVIVAARHIHMHTSDGERFNVKDGDIVKVKTKGIRSVIFENVLVRVKGDYALEMHVDIEEGNAAGVKNGDLVELIKE</sequence>
<keyword evidence="8 10" id="KW-0012">Acyltransferase</keyword>
<dbReference type="NCBIfam" id="NF011652">
    <property type="entry name" value="PRK15070.1"/>
    <property type="match status" value="1"/>
</dbReference>
<dbReference type="PANTHER" id="PTHR39453">
    <property type="entry name" value="PHOSPHATE PROPANOYLTRANSFERASE"/>
    <property type="match status" value="1"/>
</dbReference>
<keyword evidence="5 10" id="KW-0808">Transferase</keyword>
<comment type="pathway">
    <text evidence="10">Polyol metabolism; 1,2-propanediol degradation.</text>
</comment>
<evidence type="ECO:0000256" key="10">
    <source>
        <dbReference type="PIRNR" id="PIRNR010130"/>
    </source>
</evidence>
<protein>
    <recommendedName>
        <fullName evidence="4 10">Phosphate propanoyltransferase</fullName>
        <ecNumber evidence="3 10">2.3.1.222</ecNumber>
    </recommendedName>
</protein>
<dbReference type="AlphaFoldDB" id="A0A1H2SU65"/>
<name>A0A1H2SU65_9FIRM</name>
<dbReference type="GO" id="GO:0046872">
    <property type="term" value="F:metal ion binding"/>
    <property type="evidence" value="ECO:0007669"/>
    <property type="project" value="UniProtKB-KW"/>
</dbReference>
<dbReference type="UniPathway" id="UPA00621"/>
<keyword evidence="12" id="KW-1185">Reference proteome</keyword>
<comment type="function">
    <text evidence="10">Involved in 1,2-propanediol (1,2-PD) degradation by catalyzing the conversion of propanoyl-CoA to propanoyl-phosphate.</text>
</comment>
<evidence type="ECO:0000256" key="6">
    <source>
        <dbReference type="ARBA" id="ARBA00022723"/>
    </source>
</evidence>
<evidence type="ECO:0000256" key="7">
    <source>
        <dbReference type="ARBA" id="ARBA00022833"/>
    </source>
</evidence>
<dbReference type="GO" id="GO:0016747">
    <property type="term" value="F:acyltransferase activity, transferring groups other than amino-acyl groups"/>
    <property type="evidence" value="ECO:0007669"/>
    <property type="project" value="InterPro"/>
</dbReference>
<gene>
    <name evidence="11" type="ORF">SAMN05660923_00530</name>
</gene>